<gene>
    <name evidence="2" type="ORF">EDM21_19400</name>
</gene>
<reference evidence="2 3" key="1">
    <citation type="journal article" date="2019" name="Microorganisms">
        <title>Paenibacillus lutrae sp. nov., A Chitinolytic Species Isolated from A River Otter in Castril Natural Park, Granada, Spain.</title>
        <authorList>
            <person name="Rodriguez M."/>
            <person name="Reina J.C."/>
            <person name="Bejar V."/>
            <person name="Llamas I."/>
        </authorList>
    </citation>
    <scope>NUCLEOTIDE SEQUENCE [LARGE SCALE GENOMIC DNA]</scope>
    <source>
        <strain evidence="2 3">N10</strain>
    </source>
</reference>
<name>A0A7X3FKZ3_9BACL</name>
<dbReference type="Pfam" id="PF11738">
    <property type="entry name" value="DUF3298"/>
    <property type="match status" value="1"/>
</dbReference>
<evidence type="ECO:0000313" key="3">
    <source>
        <dbReference type="Proteomes" id="UP000490800"/>
    </source>
</evidence>
<evidence type="ECO:0000313" key="2">
    <source>
        <dbReference type="EMBL" id="MVP01664.1"/>
    </source>
</evidence>
<accession>A0A7X3FKZ3</accession>
<dbReference type="Proteomes" id="UP000490800">
    <property type="component" value="Unassembled WGS sequence"/>
</dbReference>
<dbReference type="InterPro" id="IPR021729">
    <property type="entry name" value="DUF3298"/>
</dbReference>
<feature type="domain" description="DUF3298" evidence="1">
    <location>
        <begin position="115"/>
        <end position="185"/>
    </location>
</feature>
<organism evidence="2 3">
    <name type="scientific">Paenibacillus lutrae</name>
    <dbReference type="NCBI Taxonomy" id="2078573"/>
    <lineage>
        <taxon>Bacteria</taxon>
        <taxon>Bacillati</taxon>
        <taxon>Bacillota</taxon>
        <taxon>Bacilli</taxon>
        <taxon>Bacillales</taxon>
        <taxon>Paenibacillaceae</taxon>
        <taxon>Paenibacillus</taxon>
    </lineage>
</organism>
<dbReference type="InterPro" id="IPR037126">
    <property type="entry name" value="PdaC/RsiV-like_sf"/>
</dbReference>
<evidence type="ECO:0000259" key="1">
    <source>
        <dbReference type="Pfam" id="PF11738"/>
    </source>
</evidence>
<dbReference type="AlphaFoldDB" id="A0A7X3FKZ3"/>
<protein>
    <submittedName>
        <fullName evidence="2">DUF3298 domain-containing protein</fullName>
    </submittedName>
</protein>
<sequence>MALFELPVHIQSESVSSPGVTIYYPRVTGLKPVRVQNQINQKITGIVTSLAQEQKKYQTGTFKEMIGHYELKNNQRGLLSFIASNYAYSSPMAHGYTVADSLSLDVITGKEYSLADLFKPGSDYVEVLSKHVAEQIRQRQIPLLDKFDSIWPDQSYYLADKSLVLYFRLYEITPYYVGFPMFPISVYDLQNIAAPDGPLEKLAADLA</sequence>
<keyword evidence="3" id="KW-1185">Reference proteome</keyword>
<proteinExistence type="predicted"/>
<dbReference type="RefSeq" id="WP_157338098.1">
    <property type="nucleotide sequence ID" value="NZ_RHLK01000014.1"/>
</dbReference>
<dbReference type="EMBL" id="RHLK01000014">
    <property type="protein sequence ID" value="MVP01664.1"/>
    <property type="molecule type" value="Genomic_DNA"/>
</dbReference>
<dbReference type="Gene3D" id="3.90.640.20">
    <property type="entry name" value="Heat-shock cognate protein, ATPase"/>
    <property type="match status" value="1"/>
</dbReference>
<comment type="caution">
    <text evidence="2">The sequence shown here is derived from an EMBL/GenBank/DDBJ whole genome shotgun (WGS) entry which is preliminary data.</text>
</comment>
<dbReference type="Gene3D" id="3.30.565.40">
    <property type="entry name" value="Fervidobacterium nodosum Rt17-B1 like"/>
    <property type="match status" value="1"/>
</dbReference>
<dbReference type="OrthoDB" id="5637at2"/>